<dbReference type="EMBL" id="LN868938">
    <property type="protein sequence ID" value="CRY75877.1"/>
    <property type="molecule type" value="Genomic_DNA"/>
</dbReference>
<protein>
    <recommendedName>
        <fullName evidence="3">ESX-1 secretion-associated protein EspA/EspE-like domain-containing protein</fullName>
    </recommendedName>
</protein>
<name>A0A0H5NL37_NOCFR</name>
<reference evidence="2" key="1">
    <citation type="submission" date="2015-03" db="EMBL/GenBank/DDBJ databases">
        <authorList>
            <consortium name="Pathogen Informatics"/>
        </authorList>
    </citation>
    <scope>NUCLEOTIDE SEQUENCE [LARGE SCALE GENOMIC DNA]</scope>
    <source>
        <strain evidence="2">NCTC11134</strain>
    </source>
</reference>
<dbReference type="InterPro" id="IPR036689">
    <property type="entry name" value="ESAT-6-like_sf"/>
</dbReference>
<evidence type="ECO:0000313" key="2">
    <source>
        <dbReference type="Proteomes" id="UP000057820"/>
    </source>
</evidence>
<proteinExistence type="predicted"/>
<organism evidence="1 2">
    <name type="scientific">Nocardia farcinica</name>
    <dbReference type="NCBI Taxonomy" id="37329"/>
    <lineage>
        <taxon>Bacteria</taxon>
        <taxon>Bacillati</taxon>
        <taxon>Actinomycetota</taxon>
        <taxon>Actinomycetes</taxon>
        <taxon>Mycobacteriales</taxon>
        <taxon>Nocardiaceae</taxon>
        <taxon>Nocardia</taxon>
    </lineage>
</organism>
<dbReference type="SUPFAM" id="SSF140453">
    <property type="entry name" value="EsxAB dimer-like"/>
    <property type="match status" value="1"/>
</dbReference>
<gene>
    <name evidence="1" type="ORF">ERS450000_01565</name>
</gene>
<evidence type="ECO:0008006" key="3">
    <source>
        <dbReference type="Google" id="ProtNLM"/>
    </source>
</evidence>
<sequence length="331" mass="35042">MSYENQVGKFLNEEAVLPGFPSTFDDPAAPEGNDLIEDKADFRNEYYQEDVPFLTKVGVPKGQVGEADPDAQILKGTVVGDTFEGLHNAWAALQGQDSGRNLYGAALKAWGVAADAVEIADMAKNYLRGIPLAKFDPFNYLGGQLMGWMLEHVEPLRKSLDSLAGNPDMVKAYSSSWAKISQELAGVAADWQRDCATRTAGWVGATADAYRAKVDELTADLITQAGLADVLSTVNQKMADVVDGVRGIITEILNSLAGVLVEIAAILIASAGSASPGLIARAVFEISTATMSVSRMLTQLATVLFDIAALADDVTKMLVGVVEVQAAAAQA</sequence>
<accession>A0A0H5NL37</accession>
<dbReference type="AlphaFoldDB" id="A0A0H5NL37"/>
<dbReference type="RefSeq" id="WP_060591603.1">
    <property type="nucleotide sequence ID" value="NZ_CP031418.1"/>
</dbReference>
<dbReference type="Proteomes" id="UP000057820">
    <property type="component" value="Chromosome 1"/>
</dbReference>
<dbReference type="KEGG" id="nfr:ERS450000_01565"/>
<evidence type="ECO:0000313" key="1">
    <source>
        <dbReference type="EMBL" id="CRY75877.1"/>
    </source>
</evidence>